<dbReference type="PANTHER" id="PTHR12801:SF115">
    <property type="entry name" value="FI18136P1-RELATED"/>
    <property type="match status" value="1"/>
</dbReference>
<feature type="domain" description="Exonuclease" evidence="8">
    <location>
        <begin position="269"/>
        <end position="429"/>
    </location>
</feature>
<feature type="region of interest" description="Disordered" evidence="7">
    <location>
        <begin position="1"/>
        <end position="36"/>
    </location>
</feature>
<evidence type="ECO:0000256" key="7">
    <source>
        <dbReference type="SAM" id="MobiDB-lite"/>
    </source>
</evidence>
<evidence type="ECO:0000256" key="6">
    <source>
        <dbReference type="ARBA" id="ARBA00023242"/>
    </source>
</evidence>
<evidence type="ECO:0000256" key="5">
    <source>
        <dbReference type="ARBA" id="ARBA00022839"/>
    </source>
</evidence>
<dbReference type="InterPro" id="IPR034922">
    <property type="entry name" value="REX1-like_exo"/>
</dbReference>
<evidence type="ECO:0000256" key="4">
    <source>
        <dbReference type="ARBA" id="ARBA00022801"/>
    </source>
</evidence>
<evidence type="ECO:0000256" key="2">
    <source>
        <dbReference type="ARBA" id="ARBA00006357"/>
    </source>
</evidence>
<reference evidence="9 10" key="1">
    <citation type="submission" date="2019-09" db="EMBL/GenBank/DDBJ databases">
        <title>Draft genome of the ectomycorrhizal ascomycete Sphaerosporella brunnea.</title>
        <authorList>
            <consortium name="DOE Joint Genome Institute"/>
            <person name="Benucci G.M."/>
            <person name="Marozzi G."/>
            <person name="Antonielli L."/>
            <person name="Sanchez S."/>
            <person name="Marco P."/>
            <person name="Wang X."/>
            <person name="Falini L.B."/>
            <person name="Barry K."/>
            <person name="Haridas S."/>
            <person name="Lipzen A."/>
            <person name="Labutti K."/>
            <person name="Grigoriev I.V."/>
            <person name="Murat C."/>
            <person name="Martin F."/>
            <person name="Albertini E."/>
            <person name="Donnini D."/>
            <person name="Bonito G."/>
        </authorList>
    </citation>
    <scope>NUCLEOTIDE SEQUENCE [LARGE SCALE GENOMIC DNA]</scope>
    <source>
        <strain evidence="9 10">Sb_GMNB300</strain>
    </source>
</reference>
<dbReference type="Gene3D" id="3.30.420.10">
    <property type="entry name" value="Ribonuclease H-like superfamily/Ribonuclease H"/>
    <property type="match status" value="1"/>
</dbReference>
<comment type="similarity">
    <text evidence="2">Belongs to the REXO1/REXO3 family.</text>
</comment>
<dbReference type="SMART" id="SM00479">
    <property type="entry name" value="EXOIII"/>
    <property type="match status" value="1"/>
</dbReference>
<comment type="caution">
    <text evidence="9">The sequence shown here is derived from an EMBL/GenBank/DDBJ whole genome shotgun (WGS) entry which is preliminary data.</text>
</comment>
<dbReference type="InterPro" id="IPR047021">
    <property type="entry name" value="REXO1/3/4-like"/>
</dbReference>
<dbReference type="GO" id="GO:0003676">
    <property type="term" value="F:nucleic acid binding"/>
    <property type="evidence" value="ECO:0007669"/>
    <property type="project" value="InterPro"/>
</dbReference>
<feature type="compositionally biased region" description="Basic residues" evidence="7">
    <location>
        <begin position="24"/>
        <end position="36"/>
    </location>
</feature>
<dbReference type="InterPro" id="IPR012337">
    <property type="entry name" value="RNaseH-like_sf"/>
</dbReference>
<dbReference type="SUPFAM" id="SSF53098">
    <property type="entry name" value="Ribonuclease H-like"/>
    <property type="match status" value="1"/>
</dbReference>
<gene>
    <name evidence="9" type="ORF">FN846DRAFT_783696</name>
</gene>
<keyword evidence="10" id="KW-1185">Reference proteome</keyword>
<dbReference type="FunFam" id="3.30.420.10:FF:000019">
    <property type="entry name" value="RNA exonuclease NEF-sp"/>
    <property type="match status" value="1"/>
</dbReference>
<dbReference type="InParanoid" id="A0A5J5EMV0"/>
<dbReference type="AlphaFoldDB" id="A0A5J5EMV0"/>
<dbReference type="EMBL" id="VXIS01000213">
    <property type="protein sequence ID" value="KAA8896389.1"/>
    <property type="molecule type" value="Genomic_DNA"/>
</dbReference>
<proteinExistence type="inferred from homology"/>
<keyword evidence="4" id="KW-0378">Hydrolase</keyword>
<evidence type="ECO:0000256" key="1">
    <source>
        <dbReference type="ARBA" id="ARBA00004123"/>
    </source>
</evidence>
<dbReference type="GO" id="GO:0005634">
    <property type="term" value="C:nucleus"/>
    <property type="evidence" value="ECO:0007669"/>
    <property type="project" value="UniProtKB-SubCell"/>
</dbReference>
<accession>A0A5J5EMV0</accession>
<keyword evidence="6" id="KW-0539">Nucleus</keyword>
<sequence length="630" mass="70908">MAVSPPPFRVPDEADEGEWELPGRNKKPKKEKVPKKKNYPEFAVSPQKLTRMVQLSDLQHLVLWLQADGAGPQWMLVRHKHEIRRVVVLMVPGLTLGMFDGSLDLNPDKSFVGVIRPGENEETEDYFPFELQKAKLPACVQDMAEMFPRAWPVKAAGDDRNNKMHSPIASFLTSPLPKKTDIVGFTPNAKKRLKVTQLLMTLGELVENEYPLHSSQLEQLRKELGQEETDEDRELLAKRTAEGWVETDLSKSNPDELANQAGSILVGKTIYSIDCEMVTTADGMELARISVIDWDGNVVYDQLVKPDKPITDYLTIYSGITAEMLAPISTTLNDVQAHLLALFNNDSILVGQSLNSDLAAMKFSHPHIIDTSVIYHHTRGPPYKASLKWLTQRFLKREIQKTSIAGHNSIEDARACLDLLKLKLDKGKSFGTSDENRESIFKRLSRPPHGPRRTAIADYGDPQKLYGNHATSTFACTTDDEVVAAVRKCSAGDPSGIPQMDFTWARLRALETARGFNQASSNGPIDIDSPLPELARDPPKEELVAAIQATVERIREVYEGLPKCTAFVVYSGTGDLRKWRQMNELYRRYKEEFKVRKWDEMGVKWTDNEDRGLRKALEAARRGVGFMVVK</sequence>
<comment type="subcellular location">
    <subcellularLocation>
        <location evidence="1">Nucleus</location>
    </subcellularLocation>
</comment>
<dbReference type="InterPro" id="IPR036397">
    <property type="entry name" value="RNaseH_sf"/>
</dbReference>
<dbReference type="OrthoDB" id="206335at2759"/>
<keyword evidence="5" id="KW-0269">Exonuclease</keyword>
<dbReference type="InterPro" id="IPR013520">
    <property type="entry name" value="Ribonucl_H"/>
</dbReference>
<keyword evidence="3" id="KW-0540">Nuclease</keyword>
<dbReference type="FunCoup" id="A0A5J5EMV0">
    <property type="interactions" value="228"/>
</dbReference>
<protein>
    <recommendedName>
        <fullName evidence="8">Exonuclease domain-containing protein</fullName>
    </recommendedName>
</protein>
<dbReference type="PANTHER" id="PTHR12801">
    <property type="entry name" value="RNA EXONUCLEASE REXO1 / RECO3 FAMILY MEMBER-RELATED"/>
    <property type="match status" value="1"/>
</dbReference>
<dbReference type="Pfam" id="PF00929">
    <property type="entry name" value="RNase_T"/>
    <property type="match status" value="1"/>
</dbReference>
<name>A0A5J5EMV0_9PEZI</name>
<evidence type="ECO:0000259" key="8">
    <source>
        <dbReference type="SMART" id="SM00479"/>
    </source>
</evidence>
<dbReference type="CDD" id="cd06145">
    <property type="entry name" value="REX1_like"/>
    <property type="match status" value="1"/>
</dbReference>
<dbReference type="GO" id="GO:0004527">
    <property type="term" value="F:exonuclease activity"/>
    <property type="evidence" value="ECO:0007669"/>
    <property type="project" value="UniProtKB-KW"/>
</dbReference>
<organism evidence="9 10">
    <name type="scientific">Sphaerosporella brunnea</name>
    <dbReference type="NCBI Taxonomy" id="1250544"/>
    <lineage>
        <taxon>Eukaryota</taxon>
        <taxon>Fungi</taxon>
        <taxon>Dikarya</taxon>
        <taxon>Ascomycota</taxon>
        <taxon>Pezizomycotina</taxon>
        <taxon>Pezizomycetes</taxon>
        <taxon>Pezizales</taxon>
        <taxon>Pyronemataceae</taxon>
        <taxon>Sphaerosporella</taxon>
    </lineage>
</organism>
<evidence type="ECO:0000313" key="10">
    <source>
        <dbReference type="Proteomes" id="UP000326924"/>
    </source>
</evidence>
<evidence type="ECO:0000256" key="3">
    <source>
        <dbReference type="ARBA" id="ARBA00022722"/>
    </source>
</evidence>
<dbReference type="Proteomes" id="UP000326924">
    <property type="component" value="Unassembled WGS sequence"/>
</dbReference>
<evidence type="ECO:0000313" key="9">
    <source>
        <dbReference type="EMBL" id="KAA8896389.1"/>
    </source>
</evidence>